<proteinExistence type="predicted"/>
<accession>A0A7I4Z5T1</accession>
<organism evidence="1 2">
    <name type="scientific">Haemonchus contortus</name>
    <name type="common">Barber pole worm</name>
    <dbReference type="NCBI Taxonomy" id="6289"/>
    <lineage>
        <taxon>Eukaryota</taxon>
        <taxon>Metazoa</taxon>
        <taxon>Ecdysozoa</taxon>
        <taxon>Nematoda</taxon>
        <taxon>Chromadorea</taxon>
        <taxon>Rhabditida</taxon>
        <taxon>Rhabditina</taxon>
        <taxon>Rhabditomorpha</taxon>
        <taxon>Strongyloidea</taxon>
        <taxon>Trichostrongylidae</taxon>
        <taxon>Haemonchus</taxon>
    </lineage>
</organism>
<evidence type="ECO:0000313" key="1">
    <source>
        <dbReference type="Proteomes" id="UP000025227"/>
    </source>
</evidence>
<evidence type="ECO:0000313" key="2">
    <source>
        <dbReference type="WBParaSite" id="HCON_00193880-00001"/>
    </source>
</evidence>
<dbReference type="OrthoDB" id="10382232at2759"/>
<reference evidence="2" key="1">
    <citation type="submission" date="2020-12" db="UniProtKB">
        <authorList>
            <consortium name="WormBaseParasite"/>
        </authorList>
    </citation>
    <scope>IDENTIFICATION</scope>
    <source>
        <strain evidence="2">MHco3</strain>
    </source>
</reference>
<name>A0A7I4Z5T1_HAECO</name>
<protein>
    <submittedName>
        <fullName evidence="2">Uncharacterized protein</fullName>
    </submittedName>
</protein>
<dbReference type="Proteomes" id="UP000025227">
    <property type="component" value="Unplaced"/>
</dbReference>
<dbReference type="WBParaSite" id="HCON_00193880-00001">
    <property type="protein sequence ID" value="HCON_00193880-00001"/>
    <property type="gene ID" value="HCON_00193880"/>
</dbReference>
<keyword evidence="1" id="KW-1185">Reference proteome</keyword>
<sequence length="63" mass="7543">MVCTYYPSILLGQYLFIKAVPRDAFECRSFRAKAFEKLKYRQDHRYLSCFWSGISLLIEEVIK</sequence>
<dbReference type="AlphaFoldDB" id="A0A7I4Z5T1"/>